<accession>A0A372FYM5</accession>
<dbReference type="CDD" id="cd06550">
    <property type="entry name" value="TM_ABC_iron-siderophores_like"/>
    <property type="match status" value="1"/>
</dbReference>
<feature type="transmembrane region" description="Helical" evidence="8">
    <location>
        <begin position="79"/>
        <end position="101"/>
    </location>
</feature>
<protein>
    <submittedName>
        <fullName evidence="9">Iron ABC transporter permease</fullName>
    </submittedName>
</protein>
<dbReference type="PANTHER" id="PTHR30472:SF1">
    <property type="entry name" value="FE(3+) DICITRATE TRANSPORT SYSTEM PERMEASE PROTEIN FECC-RELATED"/>
    <property type="match status" value="1"/>
</dbReference>
<feature type="transmembrane region" description="Helical" evidence="8">
    <location>
        <begin position="264"/>
        <end position="289"/>
    </location>
</feature>
<evidence type="ECO:0000256" key="3">
    <source>
        <dbReference type="ARBA" id="ARBA00022448"/>
    </source>
</evidence>
<keyword evidence="4" id="KW-1003">Cell membrane</keyword>
<keyword evidence="3" id="KW-0813">Transport</keyword>
<dbReference type="GO" id="GO:0022857">
    <property type="term" value="F:transmembrane transporter activity"/>
    <property type="evidence" value="ECO:0007669"/>
    <property type="project" value="InterPro"/>
</dbReference>
<keyword evidence="10" id="KW-1185">Reference proteome</keyword>
<feature type="transmembrane region" description="Helical" evidence="8">
    <location>
        <begin position="107"/>
        <end position="125"/>
    </location>
</feature>
<keyword evidence="6 8" id="KW-1133">Transmembrane helix</keyword>
<evidence type="ECO:0000256" key="8">
    <source>
        <dbReference type="SAM" id="Phobius"/>
    </source>
</evidence>
<evidence type="ECO:0000313" key="10">
    <source>
        <dbReference type="Proteomes" id="UP000262621"/>
    </source>
</evidence>
<dbReference type="SUPFAM" id="SSF81345">
    <property type="entry name" value="ABC transporter involved in vitamin B12 uptake, BtuC"/>
    <property type="match status" value="1"/>
</dbReference>
<evidence type="ECO:0000256" key="1">
    <source>
        <dbReference type="ARBA" id="ARBA00004651"/>
    </source>
</evidence>
<comment type="caution">
    <text evidence="9">The sequence shown here is derived from an EMBL/GenBank/DDBJ whole genome shotgun (WGS) entry which is preliminary data.</text>
</comment>
<evidence type="ECO:0000256" key="4">
    <source>
        <dbReference type="ARBA" id="ARBA00022475"/>
    </source>
</evidence>
<feature type="transmembrane region" description="Helical" evidence="8">
    <location>
        <begin position="295"/>
        <end position="313"/>
    </location>
</feature>
<dbReference type="PANTHER" id="PTHR30472">
    <property type="entry name" value="FERRIC ENTEROBACTIN TRANSPORT SYSTEM PERMEASE PROTEIN"/>
    <property type="match status" value="1"/>
</dbReference>
<evidence type="ECO:0000256" key="6">
    <source>
        <dbReference type="ARBA" id="ARBA00022989"/>
    </source>
</evidence>
<dbReference type="Pfam" id="PF01032">
    <property type="entry name" value="FecCD"/>
    <property type="match status" value="1"/>
</dbReference>
<sequence length="321" mass="32521">MPLVVLLAVVCLSGVLVGSVFLSTSEAFDGLLGRGDEATQIIIRDMRLPRTVAAVVVGLCLGLAGALMQALVRNPIADPGLLGVNAGASLAVVLAVGMFGLTHIQQYMWFALAGALLVSTAVYLLGFSRVGTSPAALVLAGVAISAVLLGIVTALSLTDPESFNVMRGWLAGSVVGRDLSSIGMISPVVLVAALTTVATARPLGQLALGEDLARSLGVPVTATRIAVAGAVALLAGAATAVAGPILFIGLMVPQIARWIAGTRLGWVLAYSAVLGALLMLVADVAGRLVIWPDEAPAGLMTALLGAPVLIMLARGDRIRPS</sequence>
<evidence type="ECO:0000313" key="9">
    <source>
        <dbReference type="EMBL" id="RFS45911.1"/>
    </source>
</evidence>
<name>A0A372FYM5_9ACTN</name>
<feature type="transmembrane region" description="Helical" evidence="8">
    <location>
        <begin position="137"/>
        <end position="157"/>
    </location>
</feature>
<dbReference type="InterPro" id="IPR000522">
    <property type="entry name" value="ABC_transptr_permease_BtuC"/>
</dbReference>
<keyword evidence="7 8" id="KW-0472">Membrane</keyword>
<proteinExistence type="inferred from homology"/>
<evidence type="ECO:0000256" key="7">
    <source>
        <dbReference type="ARBA" id="ARBA00023136"/>
    </source>
</evidence>
<dbReference type="Gene3D" id="1.10.3470.10">
    <property type="entry name" value="ABC transporter involved in vitamin B12 uptake, BtuC"/>
    <property type="match status" value="1"/>
</dbReference>
<dbReference type="InterPro" id="IPR037294">
    <property type="entry name" value="ABC_BtuC-like"/>
</dbReference>
<dbReference type="Proteomes" id="UP000262621">
    <property type="component" value="Unassembled WGS sequence"/>
</dbReference>
<comment type="subcellular location">
    <subcellularLocation>
        <location evidence="1">Cell membrane</location>
        <topology evidence="1">Multi-pass membrane protein</topology>
    </subcellularLocation>
</comment>
<feature type="transmembrane region" description="Helical" evidence="8">
    <location>
        <begin position="225"/>
        <end position="252"/>
    </location>
</feature>
<dbReference type="FunFam" id="1.10.3470.10:FF:000001">
    <property type="entry name" value="Vitamin B12 ABC transporter permease BtuC"/>
    <property type="match status" value="1"/>
</dbReference>
<feature type="transmembrane region" description="Helical" evidence="8">
    <location>
        <begin position="51"/>
        <end position="72"/>
    </location>
</feature>
<keyword evidence="5 8" id="KW-0812">Transmembrane</keyword>
<evidence type="ECO:0000256" key="5">
    <source>
        <dbReference type="ARBA" id="ARBA00022692"/>
    </source>
</evidence>
<comment type="similarity">
    <text evidence="2">Belongs to the binding-protein-dependent transport system permease family. FecCD subfamily.</text>
</comment>
<reference evidence="9 10" key="1">
    <citation type="submission" date="2018-08" db="EMBL/GenBank/DDBJ databases">
        <title>Verrucosispora craniellae sp. nov., isolated from a marine sponge in the South China Sea.</title>
        <authorList>
            <person name="Li L."/>
            <person name="Lin H.W."/>
        </authorList>
    </citation>
    <scope>NUCLEOTIDE SEQUENCE [LARGE SCALE GENOMIC DNA]</scope>
    <source>
        <strain evidence="9 10">LHW63014</strain>
    </source>
</reference>
<dbReference type="GO" id="GO:0033214">
    <property type="term" value="P:siderophore-iron import into cell"/>
    <property type="evidence" value="ECO:0007669"/>
    <property type="project" value="TreeGrafter"/>
</dbReference>
<dbReference type="GO" id="GO:0005886">
    <property type="term" value="C:plasma membrane"/>
    <property type="evidence" value="ECO:0007669"/>
    <property type="project" value="UniProtKB-SubCell"/>
</dbReference>
<dbReference type="AlphaFoldDB" id="A0A372FYM5"/>
<organism evidence="9 10">
    <name type="scientific">Micromonospora craniellae</name>
    <dbReference type="NCBI Taxonomy" id="2294034"/>
    <lineage>
        <taxon>Bacteria</taxon>
        <taxon>Bacillati</taxon>
        <taxon>Actinomycetota</taxon>
        <taxon>Actinomycetes</taxon>
        <taxon>Micromonosporales</taxon>
        <taxon>Micromonosporaceae</taxon>
        <taxon>Micromonospora</taxon>
    </lineage>
</organism>
<dbReference type="EMBL" id="QVFU01000013">
    <property type="protein sequence ID" value="RFS45911.1"/>
    <property type="molecule type" value="Genomic_DNA"/>
</dbReference>
<dbReference type="OrthoDB" id="9782305at2"/>
<gene>
    <name evidence="9" type="ORF">D0Q02_14935</name>
</gene>
<evidence type="ECO:0000256" key="2">
    <source>
        <dbReference type="ARBA" id="ARBA00007935"/>
    </source>
</evidence>